<name>A0A8S1EC66_9PELO</name>
<dbReference type="EMBL" id="CADEPM010000001">
    <property type="protein sequence ID" value="CAB3398261.1"/>
    <property type="molecule type" value="Genomic_DNA"/>
</dbReference>
<gene>
    <name evidence="1" type="ORF">CBOVIS_LOCUS1552</name>
</gene>
<evidence type="ECO:0000313" key="1">
    <source>
        <dbReference type="EMBL" id="CAB3398261.1"/>
    </source>
</evidence>
<evidence type="ECO:0000313" key="2">
    <source>
        <dbReference type="Proteomes" id="UP000494206"/>
    </source>
</evidence>
<sequence>MPPTEHIEAFMRQMIIAQVDSMKNEIPSPAEIAAQTRKMNSLNEKCVKNAEQARALQEYMLVQRNKTLNQFAEIAKSRDVMRRFTRILETDVNTLKTTALKMQELRDNQRKLFDESNKYLAAIDKRINDHLNDAANTMQVLREITSAPADQPGPSGLNNPQ</sequence>
<accession>A0A8S1EC66</accession>
<protein>
    <submittedName>
        <fullName evidence="1">Uncharacterized protein</fullName>
    </submittedName>
</protein>
<comment type="caution">
    <text evidence="1">The sequence shown here is derived from an EMBL/GenBank/DDBJ whole genome shotgun (WGS) entry which is preliminary data.</text>
</comment>
<dbReference type="AlphaFoldDB" id="A0A8S1EC66"/>
<keyword evidence="2" id="KW-1185">Reference proteome</keyword>
<reference evidence="1 2" key="1">
    <citation type="submission" date="2020-04" db="EMBL/GenBank/DDBJ databases">
        <authorList>
            <person name="Laetsch R D."/>
            <person name="Stevens L."/>
            <person name="Kumar S."/>
            <person name="Blaxter L. M."/>
        </authorList>
    </citation>
    <scope>NUCLEOTIDE SEQUENCE [LARGE SCALE GENOMIC DNA]</scope>
</reference>
<proteinExistence type="predicted"/>
<dbReference type="Proteomes" id="UP000494206">
    <property type="component" value="Unassembled WGS sequence"/>
</dbReference>
<organism evidence="1 2">
    <name type="scientific">Caenorhabditis bovis</name>
    <dbReference type="NCBI Taxonomy" id="2654633"/>
    <lineage>
        <taxon>Eukaryota</taxon>
        <taxon>Metazoa</taxon>
        <taxon>Ecdysozoa</taxon>
        <taxon>Nematoda</taxon>
        <taxon>Chromadorea</taxon>
        <taxon>Rhabditida</taxon>
        <taxon>Rhabditina</taxon>
        <taxon>Rhabditomorpha</taxon>
        <taxon>Rhabditoidea</taxon>
        <taxon>Rhabditidae</taxon>
        <taxon>Peloderinae</taxon>
        <taxon>Caenorhabditis</taxon>
    </lineage>
</organism>